<gene>
    <name evidence="1" type="ORF">ACERZ8_07500</name>
</gene>
<sequence>MSAARTFSDEDLTAFLDGEADDALEAAISAALETDEALAERMAGLEVPMAAIAGAYDELLASAPPMPALAPVLPEPANTNARLSWAWGLGTFGTGIAAGLAVALFTGFGTPEPAPRGWVSFVASYQTLYTTATLEDVSPSAQEAAVQLAAVSEGIGIDLAALPQTEGLTFKRAQLLGFNGKPLVQISYLRDDGTPVALCIIPAGPDAQGLNMGAAEGLDVARWNTPGYGFLLIGGQEGEPLQREAETFQQWSQDIAT</sequence>
<organism evidence="1 2">
    <name type="scientific">Tateyamaria armeniaca</name>
    <dbReference type="NCBI Taxonomy" id="2518930"/>
    <lineage>
        <taxon>Bacteria</taxon>
        <taxon>Pseudomonadati</taxon>
        <taxon>Pseudomonadota</taxon>
        <taxon>Alphaproteobacteria</taxon>
        <taxon>Rhodobacterales</taxon>
        <taxon>Roseobacteraceae</taxon>
        <taxon>Tateyamaria</taxon>
    </lineage>
</organism>
<keyword evidence="2" id="KW-1185">Reference proteome</keyword>
<proteinExistence type="predicted"/>
<name>A0ABW8UVQ4_9RHOB</name>
<dbReference type="EMBL" id="JBHDIY010000002">
    <property type="protein sequence ID" value="MFL4469719.1"/>
    <property type="molecule type" value="Genomic_DNA"/>
</dbReference>
<dbReference type="RefSeq" id="WP_407591627.1">
    <property type="nucleotide sequence ID" value="NZ_JBHDIY010000002.1"/>
</dbReference>
<accession>A0ABW8UVQ4</accession>
<evidence type="ECO:0000313" key="1">
    <source>
        <dbReference type="EMBL" id="MFL4469719.1"/>
    </source>
</evidence>
<comment type="caution">
    <text evidence="1">The sequence shown here is derived from an EMBL/GenBank/DDBJ whole genome shotgun (WGS) entry which is preliminary data.</text>
</comment>
<protein>
    <submittedName>
        <fullName evidence="1">Anti-sigma factor</fullName>
    </submittedName>
</protein>
<evidence type="ECO:0000313" key="2">
    <source>
        <dbReference type="Proteomes" id="UP001627408"/>
    </source>
</evidence>
<dbReference type="Proteomes" id="UP001627408">
    <property type="component" value="Unassembled WGS sequence"/>
</dbReference>
<reference evidence="1 2" key="1">
    <citation type="submission" date="2024-08" db="EMBL/GenBank/DDBJ databases">
        <title>Tateyamaria sp. nov., isolated from marine algae.</title>
        <authorList>
            <person name="Choi B.J."/>
            <person name="Kim J.M."/>
            <person name="Lee J.K."/>
            <person name="Choi D.G."/>
            <person name="Bayburt H."/>
            <person name="Baek J.H."/>
            <person name="Han D.M."/>
            <person name="Jeon C.O."/>
        </authorList>
    </citation>
    <scope>NUCLEOTIDE SEQUENCE [LARGE SCALE GENOMIC DNA]</scope>
    <source>
        <strain evidence="1 2">KMU-156</strain>
    </source>
</reference>